<dbReference type="Pfam" id="PF00617">
    <property type="entry name" value="RasGEF"/>
    <property type="match status" value="1"/>
</dbReference>
<feature type="compositionally biased region" description="Polar residues" evidence="3">
    <location>
        <begin position="774"/>
        <end position="795"/>
    </location>
</feature>
<feature type="domain" description="Ras-GEF" evidence="4">
    <location>
        <begin position="300"/>
        <end position="523"/>
    </location>
</feature>
<protein>
    <recommendedName>
        <fullName evidence="4">Ras-GEF domain-containing protein</fullName>
    </recommendedName>
</protein>
<keyword evidence="6" id="KW-1185">Reference proteome</keyword>
<accession>A0ABR4MWS3</accession>
<gene>
    <name evidence="5" type="ORF">HK105_208821</name>
</gene>
<reference evidence="5 6" key="1">
    <citation type="submission" date="2023-09" db="EMBL/GenBank/DDBJ databases">
        <title>Pangenome analysis of Batrachochytrium dendrobatidis and related Chytrids.</title>
        <authorList>
            <person name="Yacoub M.N."/>
            <person name="Stajich J.E."/>
            <person name="James T.Y."/>
        </authorList>
    </citation>
    <scope>NUCLEOTIDE SEQUENCE [LARGE SCALE GENOMIC DNA]</scope>
    <source>
        <strain evidence="5 6">JEL0888</strain>
    </source>
</reference>
<feature type="region of interest" description="Disordered" evidence="3">
    <location>
        <begin position="222"/>
        <end position="250"/>
    </location>
</feature>
<dbReference type="InterPro" id="IPR023578">
    <property type="entry name" value="Ras_GEF_dom_sf"/>
</dbReference>
<evidence type="ECO:0000256" key="3">
    <source>
        <dbReference type="SAM" id="MobiDB-lite"/>
    </source>
</evidence>
<organism evidence="5 6">
    <name type="scientific">Polyrhizophydium stewartii</name>
    <dbReference type="NCBI Taxonomy" id="2732419"/>
    <lineage>
        <taxon>Eukaryota</taxon>
        <taxon>Fungi</taxon>
        <taxon>Fungi incertae sedis</taxon>
        <taxon>Chytridiomycota</taxon>
        <taxon>Chytridiomycota incertae sedis</taxon>
        <taxon>Chytridiomycetes</taxon>
        <taxon>Rhizophydiales</taxon>
        <taxon>Rhizophydiales incertae sedis</taxon>
        <taxon>Polyrhizophydium</taxon>
    </lineage>
</organism>
<dbReference type="PANTHER" id="PTHR23113:SF368">
    <property type="entry name" value="CELL DIVISION CONTROL PROTEIN 25"/>
    <property type="match status" value="1"/>
</dbReference>
<name>A0ABR4MWS3_9FUNG</name>
<evidence type="ECO:0000259" key="4">
    <source>
        <dbReference type="PROSITE" id="PS50009"/>
    </source>
</evidence>
<dbReference type="InterPro" id="IPR001895">
    <property type="entry name" value="RASGEF_cat_dom"/>
</dbReference>
<dbReference type="SMART" id="SM00147">
    <property type="entry name" value="RasGEF"/>
    <property type="match status" value="1"/>
</dbReference>
<evidence type="ECO:0000256" key="2">
    <source>
        <dbReference type="PROSITE-ProRule" id="PRU00168"/>
    </source>
</evidence>
<dbReference type="SUPFAM" id="SSF48366">
    <property type="entry name" value="Ras GEF"/>
    <property type="match status" value="1"/>
</dbReference>
<sequence length="1133" mass="118282">MHLHADTLRDAASLLGARDLAGAFGACCAAVERLAAGMRGHASHLERVAAAALLRQFADMLSQILDAAEGNEAAYLAAIAAAAAVDTEDPPAAEQVLRHNRVRVQSPPLPSPPVREPPDIPQAAAPQLIPQADLQSEPPSDPPPSEQPQSPRMCDAAHAAAFGSLTSLAPFSAAPTRKRMSMSAASERRPPMIPVSPLLQLYNAVGRAADGASQARPAPCLVPATTPSALPPASPATSMPPPPEEQPSASELLSLDAMARSAVQSSAGEAHLKGIKKFRRLQTAHQLYLAAYGVHVRTFRHEIVAHQLTLLDHGHFCRVRPADLLAHRPPLQPSPSVAAISDFFNYLTRIVEFSVLERARLSDRALVIHTWIKISGDLLQMRNFQTLKAVLSALGTPPIARLRKTWASVPKKSLAHFKNLKATMSEDENHRAYRQLLAQTTTRPVVPYFGLFIHDLTYLTALVKKEGGDVATDRRVADIFEQIRDLQTGPKFSAPAWSSASAPSGIGMSLGMSFSSASAGTMVHGATAPAGLLAAGGLGLGPGSTLPQGAGSSWTTSIGTNAGVLGTGFVGQNGVAYARPSISGSTLGFGAISKRQESRDSALATADDVTAFLRTLGEEELGLFVTHWILSRTWYCERDVDDLSLIREPRVSDTPQHGLGDSKPLLAVPAHIHAHSSSHGHAHAGSQQCSLELPAMKPSSSIENVADVSQDSSLDAIACADPTSKRPSVLSSEQVSTSAIADACSRPGAAGADYLARNSIVVPREVIDSYPSLQTQAPSQSSHGPLHVSSASQSGHGAPQPLSDWGLVAGSGSLHHSQSVNTNSQDLLSQQHAVSPSAQATHVASHTHHRYTITSMIMQTMKPSASSAAASPSPNESSTGGDAAPTAASAHRRPTISRPFVAMPALLGSSVRDPTSQAPAQRISPETGSLPESPMSGVPSMVVSPPSSTAGEPPAAATDCDSVVAEPGEALQPQAGASQAAAGAASQPPAGDLDSPTDAASQPRVRSLSQAPKGPRPFPGPAPETVAKSTKLRMQSTPDPDPQQGRPQGRSRRHTNGADTTAQGEPAKHGDSSWAFWRKPRHSLKGPADGDQATRAAAGDLDGIAPAMRADGHGTSNILFESSAFNVADNARE</sequence>
<dbReference type="InterPro" id="IPR008937">
    <property type="entry name" value="Ras-like_GEF"/>
</dbReference>
<proteinExistence type="predicted"/>
<feature type="region of interest" description="Disordered" evidence="3">
    <location>
        <begin position="910"/>
        <end position="1094"/>
    </location>
</feature>
<feature type="compositionally biased region" description="Polar residues" evidence="3">
    <location>
        <begin position="912"/>
        <end position="927"/>
    </location>
</feature>
<feature type="compositionally biased region" description="Polar residues" evidence="3">
    <location>
        <begin position="814"/>
        <end position="844"/>
    </location>
</feature>
<feature type="region of interest" description="Disordered" evidence="3">
    <location>
        <begin position="862"/>
        <end position="897"/>
    </location>
</feature>
<dbReference type="PANTHER" id="PTHR23113">
    <property type="entry name" value="GUANINE NUCLEOTIDE EXCHANGE FACTOR"/>
    <property type="match status" value="1"/>
</dbReference>
<evidence type="ECO:0000256" key="1">
    <source>
        <dbReference type="ARBA" id="ARBA00022658"/>
    </source>
</evidence>
<feature type="compositionally biased region" description="Low complexity" evidence="3">
    <location>
        <begin position="933"/>
        <end position="948"/>
    </location>
</feature>
<dbReference type="EMBL" id="JADGIZ020000090">
    <property type="protein sequence ID" value="KAL2911720.1"/>
    <property type="molecule type" value="Genomic_DNA"/>
</dbReference>
<comment type="caution">
    <text evidence="5">The sequence shown here is derived from an EMBL/GenBank/DDBJ whole genome shotgun (WGS) entry which is preliminary data.</text>
</comment>
<feature type="compositionally biased region" description="Low complexity" evidence="3">
    <location>
        <begin position="863"/>
        <end position="878"/>
    </location>
</feature>
<feature type="compositionally biased region" description="Low complexity" evidence="3">
    <location>
        <begin position="972"/>
        <end position="991"/>
    </location>
</feature>
<evidence type="ECO:0000313" key="6">
    <source>
        <dbReference type="Proteomes" id="UP001527925"/>
    </source>
</evidence>
<feature type="region of interest" description="Disordered" evidence="3">
    <location>
        <begin position="774"/>
        <end position="847"/>
    </location>
</feature>
<feature type="compositionally biased region" description="Low complexity" evidence="3">
    <location>
        <begin position="121"/>
        <end position="138"/>
    </location>
</feature>
<dbReference type="InterPro" id="IPR036964">
    <property type="entry name" value="RASGEF_cat_dom_sf"/>
</dbReference>
<dbReference type="PROSITE" id="PS50009">
    <property type="entry name" value="RASGEF_CAT"/>
    <property type="match status" value="1"/>
</dbReference>
<keyword evidence="1 2" id="KW-0344">Guanine-nucleotide releasing factor</keyword>
<feature type="compositionally biased region" description="Pro residues" evidence="3">
    <location>
        <begin position="229"/>
        <end position="245"/>
    </location>
</feature>
<dbReference type="Gene3D" id="1.10.840.10">
    <property type="entry name" value="Ras guanine-nucleotide exchange factors catalytic domain"/>
    <property type="match status" value="1"/>
</dbReference>
<dbReference type="Proteomes" id="UP001527925">
    <property type="component" value="Unassembled WGS sequence"/>
</dbReference>
<feature type="region of interest" description="Disordered" evidence="3">
    <location>
        <begin position="100"/>
        <end position="153"/>
    </location>
</feature>
<evidence type="ECO:0000313" key="5">
    <source>
        <dbReference type="EMBL" id="KAL2911720.1"/>
    </source>
</evidence>